<feature type="transmembrane region" description="Helical" evidence="1">
    <location>
        <begin position="82"/>
        <end position="100"/>
    </location>
</feature>
<keyword evidence="1" id="KW-0472">Membrane</keyword>
<keyword evidence="1" id="KW-1133">Transmembrane helix</keyword>
<dbReference type="InterPro" id="IPR007352">
    <property type="entry name" value="DUF420"/>
</dbReference>
<proteinExistence type="predicted"/>
<keyword evidence="3" id="KW-1185">Reference proteome</keyword>
<evidence type="ECO:0000313" key="3">
    <source>
        <dbReference type="Proteomes" id="UP000557872"/>
    </source>
</evidence>
<keyword evidence="1" id="KW-0812">Transmembrane</keyword>
<protein>
    <submittedName>
        <fullName evidence="2">DUF420 domain-containing protein</fullName>
    </submittedName>
</protein>
<feature type="transmembrane region" description="Helical" evidence="1">
    <location>
        <begin position="20"/>
        <end position="38"/>
    </location>
</feature>
<accession>A0A851GJI4</accession>
<evidence type="ECO:0000313" key="2">
    <source>
        <dbReference type="EMBL" id="NWK55335.1"/>
    </source>
</evidence>
<reference evidence="2 3" key="1">
    <citation type="submission" date="2020-07" db="EMBL/GenBank/DDBJ databases">
        <title>Roseicoccus Jingziensis gen. nov., sp. nov., isolated from coastal seawater.</title>
        <authorList>
            <person name="Feng X."/>
        </authorList>
    </citation>
    <scope>NUCLEOTIDE SEQUENCE [LARGE SCALE GENOMIC DNA]</scope>
    <source>
        <strain evidence="2 3">N1E253</strain>
    </source>
</reference>
<feature type="transmembrane region" description="Helical" evidence="1">
    <location>
        <begin position="120"/>
        <end position="146"/>
    </location>
</feature>
<dbReference type="AlphaFoldDB" id="A0A851GJI4"/>
<dbReference type="PANTHER" id="PTHR37692">
    <property type="entry name" value="HYPOTHETICAL MEMBRANE SPANNING PROTEIN"/>
    <property type="match status" value="1"/>
</dbReference>
<gene>
    <name evidence="2" type="ORF">HW115_06915</name>
</gene>
<dbReference type="PANTHER" id="PTHR37692:SF1">
    <property type="entry name" value="DUF420 DOMAIN-CONTAINING PROTEIN"/>
    <property type="match status" value="1"/>
</dbReference>
<organism evidence="2 3">
    <name type="scientific">Oceaniferula marina</name>
    <dbReference type="NCBI Taxonomy" id="2748318"/>
    <lineage>
        <taxon>Bacteria</taxon>
        <taxon>Pseudomonadati</taxon>
        <taxon>Verrucomicrobiota</taxon>
        <taxon>Verrucomicrobiia</taxon>
        <taxon>Verrucomicrobiales</taxon>
        <taxon>Verrucomicrobiaceae</taxon>
        <taxon>Oceaniferula</taxon>
    </lineage>
</organism>
<dbReference type="Proteomes" id="UP000557872">
    <property type="component" value="Unassembled WGS sequence"/>
</dbReference>
<dbReference type="EMBL" id="JACBAZ010000002">
    <property type="protein sequence ID" value="NWK55335.1"/>
    <property type="molecule type" value="Genomic_DNA"/>
</dbReference>
<name>A0A851GJI4_9BACT</name>
<comment type="caution">
    <text evidence="2">The sequence shown here is derived from an EMBL/GenBank/DDBJ whole genome shotgun (WGS) entry which is preliminary data.</text>
</comment>
<dbReference type="RefSeq" id="WP_178931855.1">
    <property type="nucleotide sequence ID" value="NZ_JACBAZ010000002.1"/>
</dbReference>
<evidence type="ECO:0000256" key="1">
    <source>
        <dbReference type="SAM" id="Phobius"/>
    </source>
</evidence>
<feature type="transmembrane region" description="Helical" evidence="1">
    <location>
        <begin position="158"/>
        <end position="177"/>
    </location>
</feature>
<sequence length="181" mass="20438">MQDYLSQEPNPRQLKILTRASWTVSILIFVVISAMGRYKFKVDVDFSFLPALHAILNSLVAICLVLAVLAIKKKNIAGHKRFIGAAVLFSTLFLVSYVTYHSTHGEVRHGGEGAVKTLYLIILASHILLAAVSLPFILITLSLGVSHHFERHRKMARWVFPLWLYVAITGPVCYLMLRPYY</sequence>
<feature type="transmembrane region" description="Helical" evidence="1">
    <location>
        <begin position="50"/>
        <end position="70"/>
    </location>
</feature>
<dbReference type="Pfam" id="PF04238">
    <property type="entry name" value="DUF420"/>
    <property type="match status" value="1"/>
</dbReference>